<gene>
    <name evidence="3" type="ORF">ACFQDI_20400</name>
</gene>
<dbReference type="SUPFAM" id="SSF52266">
    <property type="entry name" value="SGNH hydrolase"/>
    <property type="match status" value="1"/>
</dbReference>
<accession>A0ABW0KW50</accession>
<protein>
    <submittedName>
        <fullName evidence="3">SGNH/GDSL hydrolase family protein</fullName>
    </submittedName>
</protein>
<dbReference type="RefSeq" id="WP_377170324.1">
    <property type="nucleotide sequence ID" value="NZ_JBHSMQ010000009.1"/>
</dbReference>
<feature type="domain" description="SGNH hydrolase-type esterase" evidence="2">
    <location>
        <begin position="220"/>
        <end position="382"/>
    </location>
</feature>
<dbReference type="PANTHER" id="PTHR30383:SF5">
    <property type="entry name" value="SGNH HYDROLASE-TYPE ESTERASE DOMAIN-CONTAINING PROTEIN"/>
    <property type="match status" value="1"/>
</dbReference>
<sequence length="398" mass="43913">MTSLQPPAFQPRRRLSRFSLCHLFRCTCLLVSLSLLSAPPAVQAETDTSRVIAADDPSIGYSGYVHMELISTELREFGLAGAEPRTTKFARFDRLLDIPGKGYRWDNPGARIRFRTDATRVGALLRFNELHTSASARNSNGIYLIDGVTQPGWTFKTKATTPKRGVEYVGIQMPAPTTPGFHDYEIVLPYGDSVEFLSADVNLTAQMQPPPAPPAVRYVAYGDSVTHGFTASAIDKTYPYLVAQKMGWQLINLGLGGRASNVVDAHVLKTLKADVINVLMGVNDWQGGGPVERYRKNMSGFFDAIRAVQPTVPIYFITTLYVPPSWSPKTATTDLEAYRQAARDLVASRQDPNMHLIEGPALIDHDPKLFDSVAVHPNDQGFAQMAERLAKQMEKVGK</sequence>
<dbReference type="InterPro" id="IPR013830">
    <property type="entry name" value="SGNH_hydro"/>
</dbReference>
<dbReference type="GO" id="GO:0016787">
    <property type="term" value="F:hydrolase activity"/>
    <property type="evidence" value="ECO:0007669"/>
    <property type="project" value="UniProtKB-KW"/>
</dbReference>
<evidence type="ECO:0000259" key="2">
    <source>
        <dbReference type="Pfam" id="PF13472"/>
    </source>
</evidence>
<dbReference type="InterPro" id="IPR036514">
    <property type="entry name" value="SGNH_hydro_sf"/>
</dbReference>
<evidence type="ECO:0000256" key="1">
    <source>
        <dbReference type="SAM" id="SignalP"/>
    </source>
</evidence>
<feature type="chain" id="PRO_5045535345" evidence="1">
    <location>
        <begin position="45"/>
        <end position="398"/>
    </location>
</feature>
<dbReference type="Gene3D" id="3.40.50.1110">
    <property type="entry name" value="SGNH hydrolase"/>
    <property type="match status" value="1"/>
</dbReference>
<keyword evidence="1" id="KW-0732">Signal</keyword>
<dbReference type="InterPro" id="IPR051532">
    <property type="entry name" value="Ester_Hydrolysis_Enzymes"/>
</dbReference>
<evidence type="ECO:0000313" key="4">
    <source>
        <dbReference type="Proteomes" id="UP001596052"/>
    </source>
</evidence>
<feature type="signal peptide" evidence="1">
    <location>
        <begin position="1"/>
        <end position="44"/>
    </location>
</feature>
<comment type="caution">
    <text evidence="3">The sequence shown here is derived from an EMBL/GenBank/DDBJ whole genome shotgun (WGS) entry which is preliminary data.</text>
</comment>
<reference evidence="4" key="1">
    <citation type="journal article" date="2019" name="Int. J. Syst. Evol. Microbiol.">
        <title>The Global Catalogue of Microorganisms (GCM) 10K type strain sequencing project: providing services to taxonomists for standard genome sequencing and annotation.</title>
        <authorList>
            <consortium name="The Broad Institute Genomics Platform"/>
            <consortium name="The Broad Institute Genome Sequencing Center for Infectious Disease"/>
            <person name="Wu L."/>
            <person name="Ma J."/>
        </authorList>
    </citation>
    <scope>NUCLEOTIDE SEQUENCE [LARGE SCALE GENOMIC DNA]</scope>
    <source>
        <strain evidence="4">CGMCC 4.1469</strain>
    </source>
</reference>
<organism evidence="3 4">
    <name type="scientific">Prosthecobacter fluviatilis</name>
    <dbReference type="NCBI Taxonomy" id="445931"/>
    <lineage>
        <taxon>Bacteria</taxon>
        <taxon>Pseudomonadati</taxon>
        <taxon>Verrucomicrobiota</taxon>
        <taxon>Verrucomicrobiia</taxon>
        <taxon>Verrucomicrobiales</taxon>
        <taxon>Verrucomicrobiaceae</taxon>
        <taxon>Prosthecobacter</taxon>
    </lineage>
</organism>
<keyword evidence="4" id="KW-1185">Reference proteome</keyword>
<dbReference type="Proteomes" id="UP001596052">
    <property type="component" value="Unassembled WGS sequence"/>
</dbReference>
<dbReference type="PANTHER" id="PTHR30383">
    <property type="entry name" value="THIOESTERASE 1/PROTEASE 1/LYSOPHOSPHOLIPASE L1"/>
    <property type="match status" value="1"/>
</dbReference>
<keyword evidence="3" id="KW-0378">Hydrolase</keyword>
<dbReference type="EMBL" id="JBHSMQ010000009">
    <property type="protein sequence ID" value="MFC5457241.1"/>
    <property type="molecule type" value="Genomic_DNA"/>
</dbReference>
<proteinExistence type="predicted"/>
<evidence type="ECO:0000313" key="3">
    <source>
        <dbReference type="EMBL" id="MFC5457241.1"/>
    </source>
</evidence>
<name>A0ABW0KW50_9BACT</name>
<dbReference type="Pfam" id="PF13472">
    <property type="entry name" value="Lipase_GDSL_2"/>
    <property type="match status" value="1"/>
</dbReference>